<dbReference type="InterPro" id="IPR003317">
    <property type="entry name" value="Cyt-d_oxidase_su2"/>
</dbReference>
<dbReference type="GO" id="GO:0070069">
    <property type="term" value="C:cytochrome complex"/>
    <property type="evidence" value="ECO:0007669"/>
    <property type="project" value="TreeGrafter"/>
</dbReference>
<dbReference type="AlphaFoldDB" id="A0A6M9PKX5"/>
<name>A0A6M9PKX5_9BURK</name>
<dbReference type="GO" id="GO:0019646">
    <property type="term" value="P:aerobic electron transport chain"/>
    <property type="evidence" value="ECO:0007669"/>
    <property type="project" value="TreeGrafter"/>
</dbReference>
<sequence>MSSMDFTQASVWLPLFFFVAMGIAMLSYVVLDGYDLGIGMLLNRGNDADKDMMIASIGPFWDANETWIVLGVGLLLVAFPLAHGQILTELYLPVAAMLLGLILRGVSFDFRVKVNIEQKPLWNLLFYLGSLIASVSQGIMIGRLIVGFDSGALGWLFSLLVGLCLPAGYVLLGATWLILKTEGTLQQKAFRWAKNSLWLTGLGIALVSLATPYFSTEIMHKWFSWPQIIWLSPVPIATGILFLLTLRSINALEKKSTQKEWLPFACVVAIFWLAFFGIAYSIFPYVIIGKVTLWQAAAATESLWVIFWGAIVVLPTILGYTLFSYRIFKGKATALTYY</sequence>
<evidence type="ECO:0000313" key="8">
    <source>
        <dbReference type="EMBL" id="QKM59958.1"/>
    </source>
</evidence>
<evidence type="ECO:0000256" key="5">
    <source>
        <dbReference type="ARBA" id="ARBA00022989"/>
    </source>
</evidence>
<feature type="transmembrane region" description="Helical" evidence="7">
    <location>
        <begin position="90"/>
        <end position="112"/>
    </location>
</feature>
<evidence type="ECO:0000256" key="6">
    <source>
        <dbReference type="ARBA" id="ARBA00023136"/>
    </source>
</evidence>
<feature type="transmembrane region" description="Helical" evidence="7">
    <location>
        <begin position="152"/>
        <end position="177"/>
    </location>
</feature>
<dbReference type="PANTHER" id="PTHR43141:SF2">
    <property type="entry name" value="BLR3729 PROTEIN"/>
    <property type="match status" value="1"/>
</dbReference>
<organism evidence="8 9">
    <name type="scientific">Polynucleobacter arcticus</name>
    <dbReference type="NCBI Taxonomy" id="1743165"/>
    <lineage>
        <taxon>Bacteria</taxon>
        <taxon>Pseudomonadati</taxon>
        <taxon>Pseudomonadota</taxon>
        <taxon>Betaproteobacteria</taxon>
        <taxon>Burkholderiales</taxon>
        <taxon>Burkholderiaceae</taxon>
        <taxon>Polynucleobacter</taxon>
    </lineage>
</organism>
<comment type="subcellular location">
    <subcellularLocation>
        <location evidence="1">Cell membrane</location>
        <topology evidence="1">Multi-pass membrane protein</topology>
    </subcellularLocation>
</comment>
<keyword evidence="4 7" id="KW-0812">Transmembrane</keyword>
<evidence type="ECO:0000256" key="2">
    <source>
        <dbReference type="ARBA" id="ARBA00007543"/>
    </source>
</evidence>
<keyword evidence="3" id="KW-1003">Cell membrane</keyword>
<dbReference type="RefSeq" id="WP_173959730.1">
    <property type="nucleotide sequence ID" value="NZ_CBCSCC010000007.1"/>
</dbReference>
<keyword evidence="5 7" id="KW-1133">Transmembrane helix</keyword>
<dbReference type="Proteomes" id="UP000501090">
    <property type="component" value="Chromosome"/>
</dbReference>
<comment type="similarity">
    <text evidence="2">Belongs to the cytochrome ubiquinol oxidase subunit 2 family.</text>
</comment>
<accession>A0A6M9PKX5</accession>
<dbReference type="GO" id="GO:0009055">
    <property type="term" value="F:electron transfer activity"/>
    <property type="evidence" value="ECO:0007669"/>
    <property type="project" value="TreeGrafter"/>
</dbReference>
<protein>
    <submittedName>
        <fullName evidence="8">Cytochrome BD ubiquinol oxidase subunit II</fullName>
    </submittedName>
</protein>
<feature type="transmembrane region" description="Helical" evidence="7">
    <location>
        <begin position="228"/>
        <end position="249"/>
    </location>
</feature>
<evidence type="ECO:0000256" key="1">
    <source>
        <dbReference type="ARBA" id="ARBA00004651"/>
    </source>
</evidence>
<keyword evidence="9" id="KW-1185">Reference proteome</keyword>
<proteinExistence type="inferred from homology"/>
<evidence type="ECO:0000313" key="9">
    <source>
        <dbReference type="Proteomes" id="UP000501090"/>
    </source>
</evidence>
<dbReference type="PANTHER" id="PTHR43141">
    <property type="entry name" value="CYTOCHROME BD2 SUBUNIT II"/>
    <property type="match status" value="1"/>
</dbReference>
<feature type="transmembrane region" description="Helical" evidence="7">
    <location>
        <begin position="124"/>
        <end position="146"/>
    </location>
</feature>
<dbReference type="EMBL" id="CP028940">
    <property type="protein sequence ID" value="QKM59958.1"/>
    <property type="molecule type" value="Genomic_DNA"/>
</dbReference>
<keyword evidence="6 7" id="KW-0472">Membrane</keyword>
<dbReference type="KEGG" id="pard:DN92_02285"/>
<evidence type="ECO:0000256" key="3">
    <source>
        <dbReference type="ARBA" id="ARBA00022475"/>
    </source>
</evidence>
<evidence type="ECO:0000256" key="7">
    <source>
        <dbReference type="SAM" id="Phobius"/>
    </source>
</evidence>
<feature type="transmembrane region" description="Helical" evidence="7">
    <location>
        <begin position="12"/>
        <end position="31"/>
    </location>
</feature>
<dbReference type="GO" id="GO:0005886">
    <property type="term" value="C:plasma membrane"/>
    <property type="evidence" value="ECO:0007669"/>
    <property type="project" value="UniProtKB-SubCell"/>
</dbReference>
<feature type="transmembrane region" description="Helical" evidence="7">
    <location>
        <begin position="197"/>
        <end position="216"/>
    </location>
</feature>
<gene>
    <name evidence="8" type="ORF">DN92_02285</name>
</gene>
<feature type="transmembrane region" description="Helical" evidence="7">
    <location>
        <begin position="261"/>
        <end position="283"/>
    </location>
</feature>
<reference evidence="8 9" key="1">
    <citation type="submission" date="2018-04" db="EMBL/GenBank/DDBJ databases">
        <title>Polynucleobacter sp. UK-Long2-W17 genome.</title>
        <authorList>
            <person name="Hahn M.W."/>
        </authorList>
    </citation>
    <scope>NUCLEOTIDE SEQUENCE [LARGE SCALE GENOMIC DNA]</scope>
    <source>
        <strain evidence="8 9">UK-Long2-W17</strain>
    </source>
</reference>
<feature type="transmembrane region" description="Helical" evidence="7">
    <location>
        <begin position="303"/>
        <end position="323"/>
    </location>
</feature>
<dbReference type="Pfam" id="PF02322">
    <property type="entry name" value="Cyt_bd_oxida_II"/>
    <property type="match status" value="1"/>
</dbReference>
<dbReference type="GO" id="GO:0016682">
    <property type="term" value="F:oxidoreductase activity, acting on diphenols and related substances as donors, oxygen as acceptor"/>
    <property type="evidence" value="ECO:0007669"/>
    <property type="project" value="TreeGrafter"/>
</dbReference>
<evidence type="ECO:0000256" key="4">
    <source>
        <dbReference type="ARBA" id="ARBA00022692"/>
    </source>
</evidence>